<reference evidence="2" key="1">
    <citation type="submission" date="2022-06" db="EMBL/GenBank/DDBJ databases">
        <title>Gracilimonas sp. CAU 1638 isolated from sea sediment.</title>
        <authorList>
            <person name="Kim W."/>
        </authorList>
    </citation>
    <scope>NUCLEOTIDE SEQUENCE</scope>
    <source>
        <strain evidence="2">CAU 1638</strain>
    </source>
</reference>
<keyword evidence="1" id="KW-0732">Signal</keyword>
<sequence length="637" mass="73796">MHYSKKNSISQLILPLLFAVFISSNAFAQTPDIEAIKTGDEHYWGEFCSQNQSESESAAIDQLLSKIAVNIESSFTNKVSESITDNQGEYKQEVEGIVKTYSSAQLKNLKTFKEPRDCGIYVFRYIQKSSVNEIFENRKQLVKDIFDKAEEFEEEGNFANALKYYYFSIVLLNSIPESTLMHNGDNLYTEPGFRIPDIIQSVRFEIISDEMLTSKEREITLAVLVDGEKAETLDFSFWDGSNSVSAKSIDGTATLNLYGSSTQFNSLRINVKYSYYENKDEIKEVGDLWELVRRPPFNYPKELDLDQPITQQQKEEIKQKVALEPMNESFTLNTFMEEFAQTDAVEEVEAVDVEELKEIVPDHLKNLQAYFNEEKETEEWKEDEFLDNKLASLEKFNNLSISNNTSKSDINKTMEGWEFRQLSSTARYPSVNMQSKEYLVPDFDSTGTMTDINFGIMDGMYEEFRRASKFGKDWDKRQVMIKFVEKYRTAYMTRDLNQLGTMFAEQAVIITGRVLKVDESASNNFAYEQNQPSQPDVEYLRQTKQEFLERQKVLFASKPDIHLGFSTFNIIRKNNQEGIYGISMRQSYTSTNYSDEGYLFLLIDFNDEEPKIYVRAWQPKEWSEAALVELGNFNVNF</sequence>
<gene>
    <name evidence="2" type="ORF">NM125_11080</name>
</gene>
<organism evidence="2 3">
    <name type="scientific">Gracilimonas sediminicola</name>
    <dbReference type="NCBI Taxonomy" id="2952158"/>
    <lineage>
        <taxon>Bacteria</taxon>
        <taxon>Pseudomonadati</taxon>
        <taxon>Balneolota</taxon>
        <taxon>Balneolia</taxon>
        <taxon>Balneolales</taxon>
        <taxon>Balneolaceae</taxon>
        <taxon>Gracilimonas</taxon>
    </lineage>
</organism>
<dbReference type="RefSeq" id="WP_255134996.1">
    <property type="nucleotide sequence ID" value="NZ_JANDBC010000002.1"/>
</dbReference>
<accession>A0A9X2RG34</accession>
<feature type="chain" id="PRO_5040883699" description="GWxTD domain-containing protein" evidence="1">
    <location>
        <begin position="29"/>
        <end position="637"/>
    </location>
</feature>
<feature type="signal peptide" evidence="1">
    <location>
        <begin position="1"/>
        <end position="28"/>
    </location>
</feature>
<name>A0A9X2RG34_9BACT</name>
<comment type="caution">
    <text evidence="2">The sequence shown here is derived from an EMBL/GenBank/DDBJ whole genome shotgun (WGS) entry which is preliminary data.</text>
</comment>
<protein>
    <recommendedName>
        <fullName evidence="4">GWxTD domain-containing protein</fullName>
    </recommendedName>
</protein>
<dbReference type="Proteomes" id="UP001139125">
    <property type="component" value="Unassembled WGS sequence"/>
</dbReference>
<keyword evidence="3" id="KW-1185">Reference proteome</keyword>
<proteinExistence type="predicted"/>
<dbReference type="EMBL" id="JANDBC010000002">
    <property type="protein sequence ID" value="MCP9292122.1"/>
    <property type="molecule type" value="Genomic_DNA"/>
</dbReference>
<evidence type="ECO:0000313" key="2">
    <source>
        <dbReference type="EMBL" id="MCP9292122.1"/>
    </source>
</evidence>
<evidence type="ECO:0008006" key="4">
    <source>
        <dbReference type="Google" id="ProtNLM"/>
    </source>
</evidence>
<evidence type="ECO:0000256" key="1">
    <source>
        <dbReference type="SAM" id="SignalP"/>
    </source>
</evidence>
<evidence type="ECO:0000313" key="3">
    <source>
        <dbReference type="Proteomes" id="UP001139125"/>
    </source>
</evidence>
<dbReference type="AlphaFoldDB" id="A0A9X2RG34"/>